<evidence type="ECO:0000256" key="2">
    <source>
        <dbReference type="SAM" id="MobiDB-lite"/>
    </source>
</evidence>
<dbReference type="Gene3D" id="3.30.420.40">
    <property type="match status" value="2"/>
</dbReference>
<dbReference type="InterPro" id="IPR000600">
    <property type="entry name" value="ROK"/>
</dbReference>
<evidence type="ECO:0008006" key="5">
    <source>
        <dbReference type="Google" id="ProtNLM"/>
    </source>
</evidence>
<evidence type="ECO:0000313" key="4">
    <source>
        <dbReference type="Proteomes" id="UP000058305"/>
    </source>
</evidence>
<evidence type="ECO:0000256" key="1">
    <source>
        <dbReference type="ARBA" id="ARBA00006479"/>
    </source>
</evidence>
<dbReference type="Pfam" id="PF00480">
    <property type="entry name" value="ROK"/>
    <property type="match status" value="1"/>
</dbReference>
<dbReference type="Gene3D" id="1.10.10.10">
    <property type="entry name" value="Winged helix-like DNA-binding domain superfamily/Winged helix DNA-binding domain"/>
    <property type="match status" value="1"/>
</dbReference>
<dbReference type="SUPFAM" id="SSF46785">
    <property type="entry name" value="Winged helix' DNA-binding domain"/>
    <property type="match status" value="1"/>
</dbReference>
<dbReference type="KEGG" id="mvd:AWU67_15040"/>
<feature type="compositionally biased region" description="Polar residues" evidence="2">
    <location>
        <begin position="400"/>
        <end position="419"/>
    </location>
</feature>
<dbReference type="PANTHER" id="PTHR18964">
    <property type="entry name" value="ROK (REPRESSOR, ORF, KINASE) FAMILY"/>
    <property type="match status" value="1"/>
</dbReference>
<protein>
    <recommendedName>
        <fullName evidence="5">Sugar kinase of the NBD/HSP70 family, may contain an N-terminal HTH domain</fullName>
    </recommendedName>
</protein>
<reference evidence="3 4" key="1">
    <citation type="journal article" date="2016" name="J. Biotechnol.">
        <title>First complete genome sequence of a species in the genus Microterricola, an extremophilic cold active enzyme producing bacterial strain ERGS5:02 isolated from Sikkim Himalaya.</title>
        <authorList>
            <person name="Himanshu"/>
            <person name="Swarnkar M.K."/>
            <person name="Singh D."/>
            <person name="Kumar R."/>
        </authorList>
    </citation>
    <scope>NUCLEOTIDE SEQUENCE [LARGE SCALE GENOMIC DNA]</scope>
    <source>
        <strain evidence="3 4">ERGS5:02</strain>
    </source>
</reference>
<evidence type="ECO:0000313" key="3">
    <source>
        <dbReference type="EMBL" id="AMB59955.1"/>
    </source>
</evidence>
<dbReference type="InterPro" id="IPR043129">
    <property type="entry name" value="ATPase_NBD"/>
</dbReference>
<keyword evidence="4" id="KW-1185">Reference proteome</keyword>
<dbReference type="SUPFAM" id="SSF53067">
    <property type="entry name" value="Actin-like ATPase domain"/>
    <property type="match status" value="1"/>
</dbReference>
<reference evidence="4" key="2">
    <citation type="submission" date="2016-01" db="EMBL/GenBank/DDBJ databases">
        <title>First complete genome sequence of a species in the genus Microterricola, an extremophilic cold active enzyme producing strain ERGS5:02 isolated from Sikkim Himalaya.</title>
        <authorList>
            <person name="Kumar R."/>
            <person name="Singh D."/>
            <person name="Swarnkar M.K."/>
        </authorList>
    </citation>
    <scope>NUCLEOTIDE SEQUENCE [LARGE SCALE GENOMIC DNA]</scope>
    <source>
        <strain evidence="4">ERGS5:02</strain>
    </source>
</reference>
<dbReference type="AlphaFoldDB" id="A0A109QZ30"/>
<dbReference type="RefSeq" id="WP_067230875.1">
    <property type="nucleotide sequence ID" value="NZ_CP014145.1"/>
</dbReference>
<feature type="region of interest" description="Disordered" evidence="2">
    <location>
        <begin position="397"/>
        <end position="419"/>
    </location>
</feature>
<name>A0A109QZ30_9MICO</name>
<sequence length="419" mass="43551">MSELEGAHALVRRTHEERILRALRELGALSRAEISERVALSRTTTSEITADLIQRRAVIVVAPDAAERVGRGRPAERLALDPGAGQVIGIDFSHGRVHAVVVDASQQIIAAGVADYDTDSAWSDRADIAFALLERLKAQHDVHYGALQGIGLGFPGPFSASGARLALGRDQRDTSAVDGARELLKRFTERFAAPVHIDNNARLAGLAEAIWGGQTASSSLLYLRLSHGLGGGLVLGGALETGASGYAGEIGHITVTVDGLSCRCGKRGCLETIASIPAALAECARRGAPIADLDALRSAADNGDPIVTAVLREIGAAVGRVLGGLATALDPAEIVIGGPLALAAPMIVDQARASIAYELLPIPQAEPTVRAATLGSDDGARGAVAAVLRRSSLLERYDSSPASARTDFTTPDSLQRSTT</sequence>
<dbReference type="PANTHER" id="PTHR18964:SF149">
    <property type="entry name" value="BIFUNCTIONAL UDP-N-ACETYLGLUCOSAMINE 2-EPIMERASE_N-ACETYLMANNOSAMINE KINASE"/>
    <property type="match status" value="1"/>
</dbReference>
<dbReference type="Proteomes" id="UP000058305">
    <property type="component" value="Chromosome"/>
</dbReference>
<dbReference type="EMBL" id="CP014145">
    <property type="protein sequence ID" value="AMB59955.1"/>
    <property type="molecule type" value="Genomic_DNA"/>
</dbReference>
<dbReference type="InterPro" id="IPR049874">
    <property type="entry name" value="ROK_cs"/>
</dbReference>
<accession>A0A109QZ30</accession>
<dbReference type="InterPro" id="IPR036388">
    <property type="entry name" value="WH-like_DNA-bd_sf"/>
</dbReference>
<gene>
    <name evidence="3" type="ORF">AWU67_15040</name>
</gene>
<organism evidence="3 4">
    <name type="scientific">Microterricola viridarii</name>
    <dbReference type="NCBI Taxonomy" id="412690"/>
    <lineage>
        <taxon>Bacteria</taxon>
        <taxon>Bacillati</taxon>
        <taxon>Actinomycetota</taxon>
        <taxon>Actinomycetes</taxon>
        <taxon>Micrococcales</taxon>
        <taxon>Microbacteriaceae</taxon>
        <taxon>Microterricola</taxon>
    </lineage>
</organism>
<dbReference type="PROSITE" id="PS01125">
    <property type="entry name" value="ROK"/>
    <property type="match status" value="1"/>
</dbReference>
<dbReference type="InterPro" id="IPR036390">
    <property type="entry name" value="WH_DNA-bd_sf"/>
</dbReference>
<comment type="similarity">
    <text evidence="1">Belongs to the ROK (NagC/XylR) family.</text>
</comment>
<proteinExistence type="inferred from homology"/>